<feature type="transmembrane region" description="Helical" evidence="9">
    <location>
        <begin position="221"/>
        <end position="244"/>
    </location>
</feature>
<dbReference type="PATRIC" id="fig|1123384.7.peg.2152"/>
<dbReference type="Pfam" id="PF02653">
    <property type="entry name" value="BPD_transp_2"/>
    <property type="match status" value="1"/>
</dbReference>
<feature type="transmembrane region" description="Helical" evidence="9">
    <location>
        <begin position="189"/>
        <end position="215"/>
    </location>
</feature>
<proteinExistence type="inferred from homology"/>
<dbReference type="CDD" id="cd06582">
    <property type="entry name" value="TM_PBP1_LivH_like"/>
    <property type="match status" value="1"/>
</dbReference>
<keyword evidence="6 9" id="KW-1133">Transmembrane helix</keyword>
<evidence type="ECO:0000313" key="11">
    <source>
        <dbReference type="Proteomes" id="UP000077469"/>
    </source>
</evidence>
<evidence type="ECO:0000256" key="6">
    <source>
        <dbReference type="ARBA" id="ARBA00022989"/>
    </source>
</evidence>
<feature type="transmembrane region" description="Helical" evidence="9">
    <location>
        <begin position="95"/>
        <end position="116"/>
    </location>
</feature>
<comment type="similarity">
    <text evidence="8">Belongs to the binding-protein-dependent transport system permease family. LivHM subfamily.</text>
</comment>
<sequence length="286" mass="30956">MSMLAQLVVTGVLVGSVYSLVAVGLTLVWGLMDIINFAHGDFMMISMYTVFWLYALLKWDPLVSLPIAALVAAMIGLLTYRLVIKRVLNAPGLMALLATFGLSLFIRNFAQFLWSPNYRFVGESILSGKRLVISDVIVGIPQLVAALGSIGMTFAVALFIKKTKFGKAVQATAQSREIAELMGVDTEKVYMFTFALSGICVGVAGTLLSGIFPVYPESGAMYGLLAFVIVALGGFGNIWGAFYAGIMIGLAETIGGFYLGTQFKYAIAFLIYLLVLQFRPKGLFGW</sequence>
<dbReference type="Proteomes" id="UP000077469">
    <property type="component" value="Chromosome"/>
</dbReference>
<dbReference type="EMBL" id="CP007141">
    <property type="protein sequence ID" value="AJC74577.1"/>
    <property type="molecule type" value="Genomic_DNA"/>
</dbReference>
<keyword evidence="4 9" id="KW-0812">Transmembrane</keyword>
<dbReference type="KEGG" id="phy:AJ81_10755"/>
<feature type="transmembrane region" description="Helical" evidence="9">
    <location>
        <begin position="256"/>
        <end position="278"/>
    </location>
</feature>
<dbReference type="PaxDb" id="1123384-AJ81_10755"/>
<evidence type="ECO:0000256" key="1">
    <source>
        <dbReference type="ARBA" id="ARBA00004651"/>
    </source>
</evidence>
<evidence type="ECO:0000256" key="3">
    <source>
        <dbReference type="ARBA" id="ARBA00022475"/>
    </source>
</evidence>
<keyword evidence="11" id="KW-1185">Reference proteome</keyword>
<feature type="transmembrane region" description="Helical" evidence="9">
    <location>
        <begin position="136"/>
        <end position="160"/>
    </location>
</feature>
<evidence type="ECO:0000256" key="7">
    <source>
        <dbReference type="ARBA" id="ARBA00023136"/>
    </source>
</evidence>
<protein>
    <submittedName>
        <fullName evidence="10">Amino acid ABC transporter permease</fullName>
    </submittedName>
</protein>
<dbReference type="AlphaFoldDB" id="A0A0X1KTD2"/>
<evidence type="ECO:0000256" key="5">
    <source>
        <dbReference type="ARBA" id="ARBA00022970"/>
    </source>
</evidence>
<accession>A0A0X1KTD2</accession>
<keyword evidence="3" id="KW-1003">Cell membrane</keyword>
<evidence type="ECO:0000256" key="4">
    <source>
        <dbReference type="ARBA" id="ARBA00022692"/>
    </source>
</evidence>
<dbReference type="InterPro" id="IPR001851">
    <property type="entry name" value="ABC_transp_permease"/>
</dbReference>
<gene>
    <name evidence="10" type="ORF">AJ81_10755</name>
</gene>
<keyword evidence="5" id="KW-0029">Amino-acid transport</keyword>
<evidence type="ECO:0000256" key="2">
    <source>
        <dbReference type="ARBA" id="ARBA00022448"/>
    </source>
</evidence>
<organism evidence="10 11">
    <name type="scientific">Pseudothermotoga hypogea DSM 11164 = NBRC 106472</name>
    <dbReference type="NCBI Taxonomy" id="1123384"/>
    <lineage>
        <taxon>Bacteria</taxon>
        <taxon>Thermotogati</taxon>
        <taxon>Thermotogota</taxon>
        <taxon>Thermotogae</taxon>
        <taxon>Thermotogales</taxon>
        <taxon>Thermotogaceae</taxon>
        <taxon>Pseudothermotoga</taxon>
    </lineage>
</organism>
<dbReference type="PANTHER" id="PTHR11795:SF445">
    <property type="entry name" value="AMINO ACID ABC TRANSPORTER PERMEASE PROTEIN"/>
    <property type="match status" value="1"/>
</dbReference>
<dbReference type="GO" id="GO:0005886">
    <property type="term" value="C:plasma membrane"/>
    <property type="evidence" value="ECO:0007669"/>
    <property type="project" value="UniProtKB-SubCell"/>
</dbReference>
<feature type="transmembrane region" description="Helical" evidence="9">
    <location>
        <begin position="6"/>
        <end position="31"/>
    </location>
</feature>
<keyword evidence="7 9" id="KW-0472">Membrane</keyword>
<dbReference type="PANTHER" id="PTHR11795">
    <property type="entry name" value="BRANCHED-CHAIN AMINO ACID TRANSPORT SYSTEM PERMEASE PROTEIN LIVH"/>
    <property type="match status" value="1"/>
</dbReference>
<name>A0A0X1KTD2_9THEM</name>
<dbReference type="STRING" id="1123384.AJ81_10755"/>
<evidence type="ECO:0000256" key="8">
    <source>
        <dbReference type="ARBA" id="ARBA00037998"/>
    </source>
</evidence>
<keyword evidence="2" id="KW-0813">Transport</keyword>
<comment type="subcellular location">
    <subcellularLocation>
        <location evidence="1">Cell membrane</location>
        <topology evidence="1">Multi-pass membrane protein</topology>
    </subcellularLocation>
</comment>
<reference evidence="10 11" key="1">
    <citation type="submission" date="2014-01" db="EMBL/GenBank/DDBJ databases">
        <title>Genome sequencing of Thermotog hypogea.</title>
        <authorList>
            <person name="Zhang X."/>
            <person name="Alvare G."/>
            <person name="Fristensky B."/>
            <person name="Chen L."/>
            <person name="Suen T."/>
            <person name="Chen Q."/>
            <person name="Ma K."/>
        </authorList>
    </citation>
    <scope>NUCLEOTIDE SEQUENCE [LARGE SCALE GENOMIC DNA]</scope>
    <source>
        <strain evidence="10 11">DSM 11164</strain>
    </source>
</reference>
<dbReference type="GO" id="GO:0006865">
    <property type="term" value="P:amino acid transport"/>
    <property type="evidence" value="ECO:0007669"/>
    <property type="project" value="UniProtKB-KW"/>
</dbReference>
<dbReference type="GO" id="GO:0022857">
    <property type="term" value="F:transmembrane transporter activity"/>
    <property type="evidence" value="ECO:0007669"/>
    <property type="project" value="InterPro"/>
</dbReference>
<evidence type="ECO:0000313" key="10">
    <source>
        <dbReference type="EMBL" id="AJC74577.1"/>
    </source>
</evidence>
<feature type="transmembrane region" description="Helical" evidence="9">
    <location>
        <begin position="63"/>
        <end position="83"/>
    </location>
</feature>
<evidence type="ECO:0000256" key="9">
    <source>
        <dbReference type="SAM" id="Phobius"/>
    </source>
</evidence>
<dbReference type="InterPro" id="IPR052157">
    <property type="entry name" value="BCAA_transport_permease"/>
</dbReference>